<evidence type="ECO:0000313" key="2">
    <source>
        <dbReference type="EMBL" id="PKY62708.1"/>
    </source>
</evidence>
<feature type="chain" id="PRO_5014147463" evidence="1">
    <location>
        <begin position="23"/>
        <end position="136"/>
    </location>
</feature>
<organism evidence="2 3">
    <name type="scientific">Rhizophagus irregularis</name>
    <dbReference type="NCBI Taxonomy" id="588596"/>
    <lineage>
        <taxon>Eukaryota</taxon>
        <taxon>Fungi</taxon>
        <taxon>Fungi incertae sedis</taxon>
        <taxon>Mucoromycota</taxon>
        <taxon>Glomeromycotina</taxon>
        <taxon>Glomeromycetes</taxon>
        <taxon>Glomerales</taxon>
        <taxon>Glomeraceae</taxon>
        <taxon>Rhizophagus</taxon>
    </lineage>
</organism>
<reference evidence="2 3" key="1">
    <citation type="submission" date="2015-10" db="EMBL/GenBank/DDBJ databases">
        <title>Genome analyses suggest a sexual origin of heterokaryosis in a supposedly ancient asexual fungus.</title>
        <authorList>
            <person name="Ropars J."/>
            <person name="Sedzielewska K."/>
            <person name="Noel J."/>
            <person name="Charron P."/>
            <person name="Farinelli L."/>
            <person name="Marton T."/>
            <person name="Kruger M."/>
            <person name="Pelin A."/>
            <person name="Brachmann A."/>
            <person name="Corradi N."/>
        </authorList>
    </citation>
    <scope>NUCLEOTIDE SEQUENCE [LARGE SCALE GENOMIC DNA]</scope>
    <source>
        <strain evidence="2 3">A4</strain>
    </source>
</reference>
<gene>
    <name evidence="2" type="ORF">RhiirA4_489686</name>
</gene>
<dbReference type="AlphaFoldDB" id="A0A2I1HV21"/>
<sequence>MMFVQNLGLLIILLSVINTSYSYSEHRVAFNPRGYTTALNKICIHWYDYHQNEISTECNIPVGGSSSKTSPVWSIGYKLSIHTEGGTLHNGPFFWWDGWVNGIYCNDIHIHLKYGGIVIKNSFNLAIVYDKCFWEK</sequence>
<evidence type="ECO:0000313" key="3">
    <source>
        <dbReference type="Proteomes" id="UP000234323"/>
    </source>
</evidence>
<comment type="caution">
    <text evidence="2">The sequence shown here is derived from an EMBL/GenBank/DDBJ whole genome shotgun (WGS) entry which is preliminary data.</text>
</comment>
<dbReference type="Proteomes" id="UP000234323">
    <property type="component" value="Unassembled WGS sequence"/>
</dbReference>
<evidence type="ECO:0000256" key="1">
    <source>
        <dbReference type="SAM" id="SignalP"/>
    </source>
</evidence>
<dbReference type="VEuPathDB" id="FungiDB:FUN_014119"/>
<feature type="signal peptide" evidence="1">
    <location>
        <begin position="1"/>
        <end position="22"/>
    </location>
</feature>
<accession>A0A2I1HV21</accession>
<dbReference type="VEuPathDB" id="FungiDB:RhiirA1_540337"/>
<keyword evidence="3" id="KW-1185">Reference proteome</keyword>
<proteinExistence type="predicted"/>
<dbReference type="EMBL" id="LLXI01007798">
    <property type="protein sequence ID" value="PKY62708.1"/>
    <property type="molecule type" value="Genomic_DNA"/>
</dbReference>
<name>A0A2I1HV21_9GLOM</name>
<protein>
    <submittedName>
        <fullName evidence="2">Uncharacterized protein</fullName>
    </submittedName>
</protein>
<dbReference type="OrthoDB" id="2428437at2759"/>
<dbReference type="VEuPathDB" id="FungiDB:RhiirFUN_016962"/>
<keyword evidence="1" id="KW-0732">Signal</keyword>